<reference evidence="1" key="1">
    <citation type="journal article" date="2020" name="Stud. Mycol.">
        <title>101 Dothideomycetes genomes: a test case for predicting lifestyles and emergence of pathogens.</title>
        <authorList>
            <person name="Haridas S."/>
            <person name="Albert R."/>
            <person name="Binder M."/>
            <person name="Bloem J."/>
            <person name="Labutti K."/>
            <person name="Salamov A."/>
            <person name="Andreopoulos B."/>
            <person name="Baker S."/>
            <person name="Barry K."/>
            <person name="Bills G."/>
            <person name="Bluhm B."/>
            <person name="Cannon C."/>
            <person name="Castanera R."/>
            <person name="Culley D."/>
            <person name="Daum C."/>
            <person name="Ezra D."/>
            <person name="Gonzalez J."/>
            <person name="Henrissat B."/>
            <person name="Kuo A."/>
            <person name="Liang C."/>
            <person name="Lipzen A."/>
            <person name="Lutzoni F."/>
            <person name="Magnuson J."/>
            <person name="Mondo S."/>
            <person name="Nolan M."/>
            <person name="Ohm R."/>
            <person name="Pangilinan J."/>
            <person name="Park H.-J."/>
            <person name="Ramirez L."/>
            <person name="Alfaro M."/>
            <person name="Sun H."/>
            <person name="Tritt A."/>
            <person name="Yoshinaga Y."/>
            <person name="Zwiers L.-H."/>
            <person name="Turgeon B."/>
            <person name="Goodwin S."/>
            <person name="Spatafora J."/>
            <person name="Crous P."/>
            <person name="Grigoriev I."/>
        </authorList>
    </citation>
    <scope>NUCLEOTIDE SEQUENCE</scope>
    <source>
        <strain evidence="1">CBS 115976</strain>
    </source>
</reference>
<organism evidence="1 2">
    <name type="scientific">Microthyrium microscopicum</name>
    <dbReference type="NCBI Taxonomy" id="703497"/>
    <lineage>
        <taxon>Eukaryota</taxon>
        <taxon>Fungi</taxon>
        <taxon>Dikarya</taxon>
        <taxon>Ascomycota</taxon>
        <taxon>Pezizomycotina</taxon>
        <taxon>Dothideomycetes</taxon>
        <taxon>Dothideomycetes incertae sedis</taxon>
        <taxon>Microthyriales</taxon>
        <taxon>Microthyriaceae</taxon>
        <taxon>Microthyrium</taxon>
    </lineage>
</organism>
<accession>A0A6A6UPG5</accession>
<evidence type="ECO:0000313" key="1">
    <source>
        <dbReference type="EMBL" id="KAF2673361.1"/>
    </source>
</evidence>
<name>A0A6A6UPG5_9PEZI</name>
<proteinExistence type="predicted"/>
<sequence>MPLVECLRIQYTQCSAEIFGKSCQATTVSSHGLWKAFPRLQHVSISHDNSLRRRQCPLGSVFELPASVERLHLTVHGLLWGIAFHHPGHTSLNNHLSAKIFATNLRVLDFRHHWSGPWNQHGGIHAATRDNGYTFNIASIFPNLQILRIRGGYFNVVDTKLAAIDTAQRIVGPKLQQLVWDLGTRDGIHPWPWEHMDWLVSFAQQARKQDGLLSRMKLIYGNDPGPDEHIRQIKEIGHSIFFGPYAFTKHHEWAVTVNYPWEHFDRAKIECGRVGIYLSLGACWKKRFLEEGEQIGNIPYDVWKSLRNNHDTIVLPVRNRGLDVNETACRWYLEKLHQFRLDANEQ</sequence>
<keyword evidence="2" id="KW-1185">Reference proteome</keyword>
<dbReference type="EMBL" id="MU004231">
    <property type="protein sequence ID" value="KAF2673361.1"/>
    <property type="molecule type" value="Genomic_DNA"/>
</dbReference>
<dbReference type="Proteomes" id="UP000799302">
    <property type="component" value="Unassembled WGS sequence"/>
</dbReference>
<evidence type="ECO:0000313" key="2">
    <source>
        <dbReference type="Proteomes" id="UP000799302"/>
    </source>
</evidence>
<protein>
    <submittedName>
        <fullName evidence="1">Uncharacterized protein</fullName>
    </submittedName>
</protein>
<dbReference type="AlphaFoldDB" id="A0A6A6UPG5"/>
<gene>
    <name evidence="1" type="ORF">BT63DRAFT_421518</name>
</gene>